<gene>
    <name evidence="8" type="ORF">TAV2_LOCUS623</name>
</gene>
<comment type="subcellular location">
    <subcellularLocation>
        <location evidence="1">Nucleus</location>
    </subcellularLocation>
</comment>
<reference evidence="8 9" key="1">
    <citation type="submission" date="2022-03" db="EMBL/GenBank/DDBJ databases">
        <authorList>
            <person name="Nunn A."/>
            <person name="Chopra R."/>
            <person name="Nunn A."/>
            <person name="Contreras Garrido A."/>
        </authorList>
    </citation>
    <scope>NUCLEOTIDE SEQUENCE [LARGE SCALE GENOMIC DNA]</scope>
</reference>
<feature type="compositionally biased region" description="Polar residues" evidence="7">
    <location>
        <begin position="203"/>
        <end position="214"/>
    </location>
</feature>
<dbReference type="Proteomes" id="UP000836841">
    <property type="component" value="Chromosome 1"/>
</dbReference>
<dbReference type="InterPro" id="IPR011039">
    <property type="entry name" value="TFIIF_interaction"/>
</dbReference>
<name>A0AAU9RDN9_THLAR</name>
<dbReference type="InterPro" id="IPR008851">
    <property type="entry name" value="TFIIF-alpha"/>
</dbReference>
<keyword evidence="4" id="KW-0238">DNA-binding</keyword>
<evidence type="ECO:0000256" key="7">
    <source>
        <dbReference type="SAM" id="MobiDB-lite"/>
    </source>
</evidence>
<proteinExistence type="inferred from homology"/>
<evidence type="ECO:0000256" key="2">
    <source>
        <dbReference type="ARBA" id="ARBA00005249"/>
    </source>
</evidence>
<keyword evidence="3" id="KW-0805">Transcription regulation</keyword>
<evidence type="ECO:0000256" key="1">
    <source>
        <dbReference type="ARBA" id="ARBA00004123"/>
    </source>
</evidence>
<protein>
    <recommendedName>
        <fullName evidence="10">RING-type domain-containing protein</fullName>
    </recommendedName>
</protein>
<keyword evidence="9" id="KW-1185">Reference proteome</keyword>
<dbReference type="GO" id="GO:0001096">
    <property type="term" value="F:TFIIF-class transcription factor complex binding"/>
    <property type="evidence" value="ECO:0007669"/>
    <property type="project" value="TreeGrafter"/>
</dbReference>
<sequence>MAANKCSRCDEVLNLYLTECRHSTVCFGCGKTMAEEKEACAECGTIVTQLVKEFDLRISSPDDKKFFFGKFPLGTPYPNFKNDHAWSLSKNSLPNDNEAGSSKNVSWVLKDETDNTEYVGRCEKAGSTSEFLLMRALLWQFRMFRFAKVRDLDRLTIEQLRADVAKREKALAKREKLFKKHEEKFMRRFAKKRKLSSKKEAGSSPSNEEAGSSPSREEAGSPPSNEEAGSYEKGEDWEHEDVFTDDEEVDLGESLEAPEEFQDENDREPSFLSHSGKDMQNLVAVSEKNQNESDGMKIDVKGSTSAAGSSEKKTDVEEKSDVAMEDYQDRNT</sequence>
<keyword evidence="6" id="KW-0539">Nucleus</keyword>
<dbReference type="GO" id="GO:0016251">
    <property type="term" value="F:RNA polymerase II general transcription initiation factor activity"/>
    <property type="evidence" value="ECO:0007669"/>
    <property type="project" value="TreeGrafter"/>
</dbReference>
<evidence type="ECO:0000256" key="3">
    <source>
        <dbReference type="ARBA" id="ARBA00023015"/>
    </source>
</evidence>
<accession>A0AAU9RDN9</accession>
<feature type="compositionally biased region" description="Basic and acidic residues" evidence="7">
    <location>
        <begin position="230"/>
        <end position="242"/>
    </location>
</feature>
<keyword evidence="5" id="KW-0804">Transcription</keyword>
<evidence type="ECO:0008006" key="10">
    <source>
        <dbReference type="Google" id="ProtNLM"/>
    </source>
</evidence>
<feature type="compositionally biased region" description="Acidic residues" evidence="7">
    <location>
        <begin position="243"/>
        <end position="266"/>
    </location>
</feature>
<feature type="region of interest" description="Disordered" evidence="7">
    <location>
        <begin position="190"/>
        <end position="332"/>
    </location>
</feature>
<dbReference type="PANTHER" id="PTHR13011">
    <property type="entry name" value="TFIIF-ALPHA"/>
    <property type="match status" value="1"/>
</dbReference>
<dbReference type="EMBL" id="OU466857">
    <property type="protein sequence ID" value="CAH2036780.1"/>
    <property type="molecule type" value="Genomic_DNA"/>
</dbReference>
<dbReference type="GO" id="GO:0005674">
    <property type="term" value="C:transcription factor TFIIF complex"/>
    <property type="evidence" value="ECO:0007669"/>
    <property type="project" value="TreeGrafter"/>
</dbReference>
<dbReference type="GO" id="GO:0032968">
    <property type="term" value="P:positive regulation of transcription elongation by RNA polymerase II"/>
    <property type="evidence" value="ECO:0007669"/>
    <property type="project" value="InterPro"/>
</dbReference>
<evidence type="ECO:0000313" key="8">
    <source>
        <dbReference type="EMBL" id="CAH2036780.1"/>
    </source>
</evidence>
<evidence type="ECO:0000256" key="4">
    <source>
        <dbReference type="ARBA" id="ARBA00023125"/>
    </source>
</evidence>
<organism evidence="8 9">
    <name type="scientific">Thlaspi arvense</name>
    <name type="common">Field penny-cress</name>
    <dbReference type="NCBI Taxonomy" id="13288"/>
    <lineage>
        <taxon>Eukaryota</taxon>
        <taxon>Viridiplantae</taxon>
        <taxon>Streptophyta</taxon>
        <taxon>Embryophyta</taxon>
        <taxon>Tracheophyta</taxon>
        <taxon>Spermatophyta</taxon>
        <taxon>Magnoliopsida</taxon>
        <taxon>eudicotyledons</taxon>
        <taxon>Gunneridae</taxon>
        <taxon>Pentapetalae</taxon>
        <taxon>rosids</taxon>
        <taxon>malvids</taxon>
        <taxon>Brassicales</taxon>
        <taxon>Brassicaceae</taxon>
        <taxon>Thlaspideae</taxon>
        <taxon>Thlaspi</taxon>
    </lineage>
</organism>
<evidence type="ECO:0000256" key="6">
    <source>
        <dbReference type="ARBA" id="ARBA00023242"/>
    </source>
</evidence>
<dbReference type="PANTHER" id="PTHR13011:SF0">
    <property type="entry name" value="GENERAL TRANSCRIPTION FACTOR IIF SUBUNIT 1"/>
    <property type="match status" value="1"/>
</dbReference>
<evidence type="ECO:0000256" key="5">
    <source>
        <dbReference type="ARBA" id="ARBA00023163"/>
    </source>
</evidence>
<dbReference type="AlphaFoldDB" id="A0AAU9RDN9"/>
<dbReference type="SUPFAM" id="SSF50916">
    <property type="entry name" value="Rap30/74 interaction domains"/>
    <property type="match status" value="1"/>
</dbReference>
<comment type="similarity">
    <text evidence="2">Belongs to the TFIIF alpha subunit family.</text>
</comment>
<evidence type="ECO:0000313" key="9">
    <source>
        <dbReference type="Proteomes" id="UP000836841"/>
    </source>
</evidence>
<dbReference type="GO" id="GO:0003677">
    <property type="term" value="F:DNA binding"/>
    <property type="evidence" value="ECO:0007669"/>
    <property type="project" value="UniProtKB-KW"/>
</dbReference>
<feature type="compositionally biased region" description="Basic and acidic residues" evidence="7">
    <location>
        <begin position="310"/>
        <end position="332"/>
    </location>
</feature>
<dbReference type="GO" id="GO:0006367">
    <property type="term" value="P:transcription initiation at RNA polymerase II promoter"/>
    <property type="evidence" value="ECO:0007669"/>
    <property type="project" value="InterPro"/>
</dbReference>
<feature type="compositionally biased region" description="Basic and acidic residues" evidence="7">
    <location>
        <begin position="289"/>
        <end position="300"/>
    </location>
</feature>